<dbReference type="CDD" id="cd00160">
    <property type="entry name" value="RhoGEF"/>
    <property type="match status" value="1"/>
</dbReference>
<dbReference type="EMBL" id="KB096830">
    <property type="protein sequence ID" value="ESO01138.1"/>
    <property type="molecule type" value="Genomic_DNA"/>
</dbReference>
<dbReference type="eggNOG" id="KOG3521">
    <property type="taxonomic scope" value="Eukaryota"/>
</dbReference>
<evidence type="ECO:0000256" key="1">
    <source>
        <dbReference type="SAM" id="MobiDB-lite"/>
    </source>
</evidence>
<dbReference type="GO" id="GO:0005085">
    <property type="term" value="F:guanyl-nucleotide exchange factor activity"/>
    <property type="evidence" value="ECO:0007669"/>
    <property type="project" value="InterPro"/>
</dbReference>
<dbReference type="PROSITE" id="PS50010">
    <property type="entry name" value="DH_2"/>
    <property type="match status" value="1"/>
</dbReference>
<dbReference type="InterPro" id="IPR011993">
    <property type="entry name" value="PH-like_dom_sf"/>
</dbReference>
<accession>T1F8Y3</accession>
<gene>
    <name evidence="4" type="primary">20205282</name>
    <name evidence="3" type="ORF">HELRODRAFT_175167</name>
</gene>
<evidence type="ECO:0000313" key="3">
    <source>
        <dbReference type="EMBL" id="ESO01138.1"/>
    </source>
</evidence>
<feature type="domain" description="DH" evidence="2">
    <location>
        <begin position="178"/>
        <end position="372"/>
    </location>
</feature>
<dbReference type="EMBL" id="AMQM01005158">
    <property type="status" value="NOT_ANNOTATED_CDS"/>
    <property type="molecule type" value="Genomic_DNA"/>
</dbReference>
<dbReference type="STRING" id="6412.T1F8Y3"/>
<dbReference type="HOGENOM" id="CLU_283902_0_0_1"/>
<dbReference type="GeneID" id="20205282"/>
<dbReference type="Pfam" id="PF00621">
    <property type="entry name" value="RhoGEF"/>
    <property type="match status" value="1"/>
</dbReference>
<dbReference type="SMART" id="SM00325">
    <property type="entry name" value="RhoGEF"/>
    <property type="match status" value="1"/>
</dbReference>
<dbReference type="SMART" id="SM00233">
    <property type="entry name" value="PH"/>
    <property type="match status" value="1"/>
</dbReference>
<evidence type="ECO:0000313" key="4">
    <source>
        <dbReference type="EnsemblMetazoa" id="HelroP175167"/>
    </source>
</evidence>
<reference evidence="4" key="3">
    <citation type="submission" date="2015-06" db="UniProtKB">
        <authorList>
            <consortium name="EnsemblMetazoa"/>
        </authorList>
    </citation>
    <scope>IDENTIFICATION</scope>
</reference>
<dbReference type="GO" id="GO:0007266">
    <property type="term" value="P:Rho protein signal transduction"/>
    <property type="evidence" value="ECO:0000318"/>
    <property type="project" value="GO_Central"/>
</dbReference>
<feature type="region of interest" description="Disordered" evidence="1">
    <location>
        <begin position="751"/>
        <end position="805"/>
    </location>
</feature>
<dbReference type="InterPro" id="IPR001849">
    <property type="entry name" value="PH_domain"/>
</dbReference>
<organism evidence="4 5">
    <name type="scientific">Helobdella robusta</name>
    <name type="common">Californian leech</name>
    <dbReference type="NCBI Taxonomy" id="6412"/>
    <lineage>
        <taxon>Eukaryota</taxon>
        <taxon>Metazoa</taxon>
        <taxon>Spiralia</taxon>
        <taxon>Lophotrochozoa</taxon>
        <taxon>Annelida</taxon>
        <taxon>Clitellata</taxon>
        <taxon>Hirudinea</taxon>
        <taxon>Rhynchobdellida</taxon>
        <taxon>Glossiphoniidae</taxon>
        <taxon>Helobdella</taxon>
    </lineage>
</organism>
<feature type="compositionally biased region" description="Low complexity" evidence="1">
    <location>
        <begin position="1028"/>
        <end position="1040"/>
    </location>
</feature>
<feature type="region of interest" description="Disordered" evidence="1">
    <location>
        <begin position="510"/>
        <end position="544"/>
    </location>
</feature>
<feature type="compositionally biased region" description="Polar residues" evidence="1">
    <location>
        <begin position="765"/>
        <end position="781"/>
    </location>
</feature>
<dbReference type="CTD" id="20205282"/>
<reference evidence="5" key="1">
    <citation type="submission" date="2012-12" db="EMBL/GenBank/DDBJ databases">
        <authorList>
            <person name="Hellsten U."/>
            <person name="Grimwood J."/>
            <person name="Chapman J.A."/>
            <person name="Shapiro H."/>
            <person name="Aerts A."/>
            <person name="Otillar R.P."/>
            <person name="Terry A.Y."/>
            <person name="Boore J.L."/>
            <person name="Simakov O."/>
            <person name="Marletaz F."/>
            <person name="Cho S.-J."/>
            <person name="Edsinger-Gonzales E."/>
            <person name="Havlak P."/>
            <person name="Kuo D.-H."/>
            <person name="Larsson T."/>
            <person name="Lv J."/>
            <person name="Arendt D."/>
            <person name="Savage R."/>
            <person name="Osoegawa K."/>
            <person name="de Jong P."/>
            <person name="Lindberg D.R."/>
            <person name="Seaver E.C."/>
            <person name="Weisblat D.A."/>
            <person name="Putnam N.H."/>
            <person name="Grigoriev I.V."/>
            <person name="Rokhsar D.S."/>
        </authorList>
    </citation>
    <scope>NUCLEOTIDE SEQUENCE</scope>
</reference>
<feature type="region of interest" description="Disordered" evidence="1">
    <location>
        <begin position="1021"/>
        <end position="1056"/>
    </location>
</feature>
<proteinExistence type="predicted"/>
<dbReference type="InterPro" id="IPR035899">
    <property type="entry name" value="DBL_dom_sf"/>
</dbReference>
<dbReference type="EnsemblMetazoa" id="HelroT175167">
    <property type="protein sequence ID" value="HelroP175167"/>
    <property type="gene ID" value="HelroG175167"/>
</dbReference>
<reference evidence="3 5" key="2">
    <citation type="journal article" date="2013" name="Nature">
        <title>Insights into bilaterian evolution from three spiralian genomes.</title>
        <authorList>
            <person name="Simakov O."/>
            <person name="Marletaz F."/>
            <person name="Cho S.J."/>
            <person name="Edsinger-Gonzales E."/>
            <person name="Havlak P."/>
            <person name="Hellsten U."/>
            <person name="Kuo D.H."/>
            <person name="Larsson T."/>
            <person name="Lv J."/>
            <person name="Arendt D."/>
            <person name="Savage R."/>
            <person name="Osoegawa K."/>
            <person name="de Jong P."/>
            <person name="Grimwood J."/>
            <person name="Chapman J.A."/>
            <person name="Shapiro H."/>
            <person name="Aerts A."/>
            <person name="Otillar R.P."/>
            <person name="Terry A.Y."/>
            <person name="Boore J.L."/>
            <person name="Grigoriev I.V."/>
            <person name="Lindberg D.R."/>
            <person name="Seaver E.C."/>
            <person name="Weisblat D.A."/>
            <person name="Putnam N.H."/>
            <person name="Rokhsar D.S."/>
        </authorList>
    </citation>
    <scope>NUCLEOTIDE SEQUENCE</scope>
</reference>
<sequence length="1096" mass="124801">MRAAHSYFYTCDIALLIELLSSQAVSMGTQLRRRSSVDELQMLMTMKEKEGRRKKEFAVRPLLKRNTIADFATSKTFQGSTASLLSAGDQVLEKKSKNAFSFLKLIDKKCHRSKDDYKDLNEVLNSLKPSEFKDYHLNTYKNMHWTDLMEMQPSTSTGATNNNNNKPKKLVVNEMERKRREAVWELFRSECVFLIDHLMVLKHCFMEPMKKVQVEGHLMFTEPHQLFGNLDELCYVSYTFSKDFISLLLKDFDPLEFGKTEILMRALKRFCQLTRDGEVYHDYCLNYSKSTNYLEQLRKNEDFNEFEKWCNQDERCRRLQLTDLLISPLQHCTKVPLLLHNIRRYTASSNDQQWLSETLSKLESSLVNLETKMVCLTNYERIQEIQHQIVWQPITELEPRAYIPDFLRCTLSRQPCEKLLTCTSRKLIYEGFVNLLEISKAITMYMFLFDDILLLTKIKKSNRRVLPRNCAACSIDTSSTSSTKLPNEGSVFVVYRQPLALDRFTVHDVRPPDSPGVQPPVEATFEQPTNGGEASDAGSDATTSHGRDWCIPHLDECNPGSSTQKSSFFFGCVSVSNVLRNAFVLVQVNRFQQIIGVFTIQAHSNVSKTSWLQHIHEAQVNYRETLDNPNLSSATAFADKPPSSPFVQQPSTTASKLFFSSMIGRSQMSMSIAPSVEQLFKAPGIRSREGSRLGTMSSVAKPTCTETISLATSYATKPADSKPHYKRDMKIVITPEQTVYQVVDTKDSRNQMTVPGKCGGVSKWRSVSSDAATVTSPTSESVVRRTSDPISTSPSNQLDQQQQQQLCFEHEQPHEQPQQEESMLHQHQHRIIYHKPQIHHEDVPMPPSLSPGMLSLGLNQQLTAHSYQHLAQLNYHHQQHQQQQFNLLYQQQLYQQQQQYVLQQRLQQSRYPSVPKNLEYSQSFDHMTYGASPILHPSSMFNLPNISSSTNFSIYNAPNSSINLNQQDLAEFEREQLKKTSATMATSTNNSTLFPYAVSNTTPTTAAAAVPFSPTIKPPPSLSAQMLTSSPSFMTSASPSHLPPHLHRPPSSSLKLPHDEEVVRHSSLRVRRRPSPGVIGLKYNIEKSQSSDVIHL</sequence>
<dbReference type="InParanoid" id="T1F8Y3"/>
<dbReference type="RefSeq" id="XP_009020850.1">
    <property type="nucleotide sequence ID" value="XM_009022602.1"/>
</dbReference>
<evidence type="ECO:0000259" key="2">
    <source>
        <dbReference type="PROSITE" id="PS50010"/>
    </source>
</evidence>
<dbReference type="AlphaFoldDB" id="T1F8Y3"/>
<name>T1F8Y3_HELRO</name>
<dbReference type="Gene3D" id="2.30.29.30">
    <property type="entry name" value="Pleckstrin-homology domain (PH domain)/Phosphotyrosine-binding domain (PTB)"/>
    <property type="match status" value="1"/>
</dbReference>
<dbReference type="SUPFAM" id="SSF50729">
    <property type="entry name" value="PH domain-like"/>
    <property type="match status" value="1"/>
</dbReference>
<keyword evidence="5" id="KW-1185">Reference proteome</keyword>
<dbReference type="InterPro" id="IPR000219">
    <property type="entry name" value="DH_dom"/>
</dbReference>
<dbReference type="PANTHER" id="PTHR13217:SF6">
    <property type="entry name" value="PLECKSTRIN HOMOLOGY DOMAIN-CONTAINING FAMILY G MEMBER 7"/>
    <property type="match status" value="1"/>
</dbReference>
<dbReference type="KEGG" id="hro:HELRODRAFT_175167"/>
<dbReference type="PANTHER" id="PTHR13217">
    <property type="entry name" value="PLECKSTRIN HOMOLOGY DOMAIN-CONTAINING FAMILY G MEMBER 7"/>
    <property type="match status" value="1"/>
</dbReference>
<dbReference type="OrthoDB" id="5585231at2759"/>
<dbReference type="Gene3D" id="1.20.900.10">
    <property type="entry name" value="Dbl homology (DH) domain"/>
    <property type="match status" value="1"/>
</dbReference>
<dbReference type="InterPro" id="IPR040181">
    <property type="entry name" value="PKHG5/7"/>
</dbReference>
<dbReference type="Proteomes" id="UP000015101">
    <property type="component" value="Unassembled WGS sequence"/>
</dbReference>
<evidence type="ECO:0000313" key="5">
    <source>
        <dbReference type="Proteomes" id="UP000015101"/>
    </source>
</evidence>
<protein>
    <recommendedName>
        <fullName evidence="2">DH domain-containing protein</fullName>
    </recommendedName>
</protein>
<dbReference type="SUPFAM" id="SSF48065">
    <property type="entry name" value="DBL homology domain (DH-domain)"/>
    <property type="match status" value="1"/>
</dbReference>